<dbReference type="InterPro" id="IPR058649">
    <property type="entry name" value="CzcB_C"/>
</dbReference>
<dbReference type="RefSeq" id="WP_019924295.1">
    <property type="nucleotide sequence ID" value="NZ_CP140152.1"/>
</dbReference>
<accession>A0ABZ0Y5N8</accession>
<keyword evidence="4" id="KW-1185">Reference proteome</keyword>
<dbReference type="EMBL" id="CP140152">
    <property type="protein sequence ID" value="WQH07363.1"/>
    <property type="molecule type" value="Genomic_DNA"/>
</dbReference>
<name>A0ABZ0Y5N8_9BURK</name>
<dbReference type="PANTHER" id="PTHR30097">
    <property type="entry name" value="CATION EFFLUX SYSTEM PROTEIN CUSB"/>
    <property type="match status" value="1"/>
</dbReference>
<feature type="domain" description="CzcB-like C-terminal circularly permuted SH3-like" evidence="2">
    <location>
        <begin position="293"/>
        <end position="349"/>
    </location>
</feature>
<keyword evidence="1" id="KW-0813">Transport</keyword>
<dbReference type="Gene3D" id="2.40.30.170">
    <property type="match status" value="1"/>
</dbReference>
<sequence length="378" mass="38676">MSAAATAVVPAPRPEQVTVTAAQIQRAGIQTTPALARLPEAGGTDGDAVVLSGTVVPSATAMIVSGTAWGGMVQEVHVATLQAVKAGAPLATLFSQPWMELQRDYVELSARARLAADKLARDESLHADGIIARARLDESRSAAQLAQLAVHQHAQALRSGGMSAKALAALPASQRLSPLLTVRAPAAGTVIEMPLAVGQQAEPGASVAKIVRDGPLWVELQASRQQLAVLAVGDRLTVAEGCQVRISAISPLVNGVNQTALVRAAQQERNNCLKLNAFVEARLARARTQTGALAVPTAALARRGAASYVFVRNAQGFEAVPVQPGAAAGELVWVRGALQDGAPVAMRGVAAIKGAWSGLGEAAAEALAPAVPAAKGQP</sequence>
<evidence type="ECO:0000259" key="2">
    <source>
        <dbReference type="Pfam" id="PF25975"/>
    </source>
</evidence>
<dbReference type="Gene3D" id="2.40.420.20">
    <property type="match status" value="1"/>
</dbReference>
<dbReference type="Pfam" id="PF25975">
    <property type="entry name" value="CzcB_C"/>
    <property type="match status" value="1"/>
</dbReference>
<evidence type="ECO:0000313" key="3">
    <source>
        <dbReference type="EMBL" id="WQH07363.1"/>
    </source>
</evidence>
<dbReference type="Gene3D" id="2.40.50.100">
    <property type="match status" value="1"/>
</dbReference>
<dbReference type="InterPro" id="IPR051909">
    <property type="entry name" value="MFP_Cation_Efflux"/>
</dbReference>
<proteinExistence type="predicted"/>
<dbReference type="Gene3D" id="1.10.287.470">
    <property type="entry name" value="Helix hairpin bin"/>
    <property type="match status" value="1"/>
</dbReference>
<dbReference type="Proteomes" id="UP001326110">
    <property type="component" value="Chromosome"/>
</dbReference>
<dbReference type="SUPFAM" id="SSF111369">
    <property type="entry name" value="HlyD-like secretion proteins"/>
    <property type="match status" value="1"/>
</dbReference>
<gene>
    <name evidence="3" type="ORF">SR858_13795</name>
</gene>
<protein>
    <submittedName>
        <fullName evidence="3">Efflux RND transporter periplasmic adaptor subunit</fullName>
    </submittedName>
</protein>
<dbReference type="GeneID" id="43165845"/>
<organism evidence="3 4">
    <name type="scientific">Duganella zoogloeoides</name>
    <dbReference type="NCBI Taxonomy" id="75659"/>
    <lineage>
        <taxon>Bacteria</taxon>
        <taxon>Pseudomonadati</taxon>
        <taxon>Pseudomonadota</taxon>
        <taxon>Betaproteobacteria</taxon>
        <taxon>Burkholderiales</taxon>
        <taxon>Oxalobacteraceae</taxon>
        <taxon>Telluria group</taxon>
        <taxon>Duganella</taxon>
    </lineage>
</organism>
<reference evidence="3 4" key="1">
    <citation type="submission" date="2023-11" db="EMBL/GenBank/DDBJ databases">
        <title>MicrobeMod: A computational toolkit for identifying prokaryotic methylation and restriction-modification with nanopore sequencing.</title>
        <authorList>
            <person name="Crits-Christoph A."/>
            <person name="Kang S.C."/>
            <person name="Lee H."/>
            <person name="Ostrov N."/>
        </authorList>
    </citation>
    <scope>NUCLEOTIDE SEQUENCE [LARGE SCALE GENOMIC DNA]</scope>
    <source>
        <strain evidence="3 4">ATCC 25935</strain>
    </source>
</reference>
<evidence type="ECO:0000256" key="1">
    <source>
        <dbReference type="ARBA" id="ARBA00022448"/>
    </source>
</evidence>
<evidence type="ECO:0000313" key="4">
    <source>
        <dbReference type="Proteomes" id="UP001326110"/>
    </source>
</evidence>
<dbReference type="PANTHER" id="PTHR30097:SF4">
    <property type="entry name" value="SLR6042 PROTEIN"/>
    <property type="match status" value="1"/>
</dbReference>